<proteinExistence type="predicted"/>
<dbReference type="EMBL" id="JASPDQ010000018">
    <property type="protein sequence ID" value="MDK8602271.1"/>
    <property type="molecule type" value="Genomic_DNA"/>
</dbReference>
<sequence>MSSYSQTLTSHGDLLANIPGILGFYPQEALVLAFFKQDSDTRSFRLGPLARFDLDGATQRLTEDRDKFAAWSEALDLSAVAAYVITDDMVEAGAVTHFLCSEDSPLHSEVLAVVQAPEITAGTAWCAMYLHPNSGEPQAGRIGNIHASAALQQMLERTGDLPALSREEIEARLNSTAHGIDAAEHNDIIEDALAYIPPIFKDVLQREYEQAAAGITQPSTRAVRAALKCFTAPRLRDPLLAALLEEPQAGLQFAEQVMRAVPTSWPGMRSKLTATVAVLAQATGQTGLAGVAAHRATDISSKESFPSLVAKLIDIGEGSRLAETVHEGGMQARVQLFED</sequence>
<evidence type="ECO:0000313" key="1">
    <source>
        <dbReference type="EMBL" id="MDK8602271.1"/>
    </source>
</evidence>
<dbReference type="AlphaFoldDB" id="A0AAW6ZLA8"/>
<comment type="caution">
    <text evidence="1">The sequence shown here is derived from an EMBL/GenBank/DDBJ whole genome shotgun (WGS) entry which is preliminary data.</text>
</comment>
<name>A0AAW6ZLA8_9ACTO</name>
<gene>
    <name evidence="1" type="ORF">QP858_07360</name>
</gene>
<dbReference type="Pfam" id="PF13830">
    <property type="entry name" value="DUF4192"/>
    <property type="match status" value="1"/>
</dbReference>
<dbReference type="Proteomes" id="UP001225576">
    <property type="component" value="Unassembled WGS sequence"/>
</dbReference>
<reference evidence="1" key="1">
    <citation type="submission" date="2023-05" db="EMBL/GenBank/DDBJ databases">
        <title>Genomic Catalog of Human Bladder Bacteria.</title>
        <authorList>
            <person name="Du J."/>
        </authorList>
    </citation>
    <scope>NUCLEOTIDE SEQUENCE</scope>
    <source>
        <strain evidence="1">UMB1304A</strain>
    </source>
</reference>
<protein>
    <submittedName>
        <fullName evidence="1">DUF4192 family protein</fullName>
    </submittedName>
</protein>
<dbReference type="InterPro" id="IPR025447">
    <property type="entry name" value="DUF4192"/>
</dbReference>
<dbReference type="RefSeq" id="WP_285321586.1">
    <property type="nucleotide sequence ID" value="NZ_JASPDQ010000018.1"/>
</dbReference>
<accession>A0AAW6ZLA8</accession>
<organism evidence="1 2">
    <name type="scientific">Trueperella bernardiae</name>
    <dbReference type="NCBI Taxonomy" id="59561"/>
    <lineage>
        <taxon>Bacteria</taxon>
        <taxon>Bacillati</taxon>
        <taxon>Actinomycetota</taxon>
        <taxon>Actinomycetes</taxon>
        <taxon>Actinomycetales</taxon>
        <taxon>Actinomycetaceae</taxon>
        <taxon>Trueperella</taxon>
    </lineage>
</organism>
<evidence type="ECO:0000313" key="2">
    <source>
        <dbReference type="Proteomes" id="UP001225576"/>
    </source>
</evidence>